<protein>
    <recommendedName>
        <fullName evidence="3">Secreted protein</fullName>
    </recommendedName>
</protein>
<comment type="caution">
    <text evidence="1">The sequence shown here is derived from an EMBL/GenBank/DDBJ whole genome shotgun (WGS) entry which is preliminary data.</text>
</comment>
<evidence type="ECO:0000313" key="1">
    <source>
        <dbReference type="EMBL" id="MEE4598272.1"/>
    </source>
</evidence>
<gene>
    <name evidence="1" type="ORF">V2J94_41625</name>
</gene>
<sequence length="93" mass="9999">MITIILGTLIGSAFIWLLCLARTVGVRHAPRPAIRPGAAFQPTTPGTCWHVCHDVACGHMTTRWIPTPGGGLRCEHAARHRGVVHLTTKDGAQ</sequence>
<evidence type="ECO:0008006" key="3">
    <source>
        <dbReference type="Google" id="ProtNLM"/>
    </source>
</evidence>
<proteinExistence type="predicted"/>
<dbReference type="Proteomes" id="UP001354709">
    <property type="component" value="Unassembled WGS sequence"/>
</dbReference>
<reference evidence="1 2" key="1">
    <citation type="submission" date="2023-11" db="EMBL/GenBank/DDBJ databases">
        <title>30 novel species of actinomycetes from the DSMZ collection.</title>
        <authorList>
            <person name="Nouioui I."/>
        </authorList>
    </citation>
    <scope>NUCLEOTIDE SEQUENCE [LARGE SCALE GENOMIC DNA]</scope>
    <source>
        <strain evidence="1 2">DSM 41524</strain>
    </source>
</reference>
<accession>A0ABU7QA49</accession>
<organism evidence="1 2">
    <name type="scientific">Streptomyces asiaticus subsp. ignotus</name>
    <dbReference type="NCBI Taxonomy" id="3098222"/>
    <lineage>
        <taxon>Bacteria</taxon>
        <taxon>Bacillati</taxon>
        <taxon>Actinomycetota</taxon>
        <taxon>Actinomycetes</taxon>
        <taxon>Kitasatosporales</taxon>
        <taxon>Streptomycetaceae</taxon>
        <taxon>Streptomyces</taxon>
        <taxon>Streptomyces violaceusniger group</taxon>
    </lineage>
</organism>
<dbReference type="EMBL" id="JAZBJO010000045">
    <property type="protein sequence ID" value="MEE4598272.1"/>
    <property type="molecule type" value="Genomic_DNA"/>
</dbReference>
<dbReference type="RefSeq" id="WP_330815518.1">
    <property type="nucleotide sequence ID" value="NZ_JAZBJO010000045.1"/>
</dbReference>
<name>A0ABU7QA49_9ACTN</name>
<keyword evidence="2" id="KW-1185">Reference proteome</keyword>
<evidence type="ECO:0000313" key="2">
    <source>
        <dbReference type="Proteomes" id="UP001354709"/>
    </source>
</evidence>